<keyword evidence="1" id="KW-1133">Transmembrane helix</keyword>
<evidence type="ECO:0000313" key="2">
    <source>
        <dbReference type="EMBL" id="MEC4720575.1"/>
    </source>
</evidence>
<dbReference type="EMBL" id="JAWIIV010000012">
    <property type="protein sequence ID" value="MEC4720575.1"/>
    <property type="molecule type" value="Genomic_DNA"/>
</dbReference>
<feature type="transmembrane region" description="Helical" evidence="1">
    <location>
        <begin position="69"/>
        <end position="89"/>
    </location>
</feature>
<feature type="transmembrane region" description="Helical" evidence="1">
    <location>
        <begin position="109"/>
        <end position="129"/>
    </location>
</feature>
<keyword evidence="3" id="KW-1185">Reference proteome</keyword>
<dbReference type="RefSeq" id="WP_326507291.1">
    <property type="nucleotide sequence ID" value="NZ_JAWIIV010000012.1"/>
</dbReference>
<gene>
    <name evidence="2" type="ORF">RY831_15535</name>
</gene>
<dbReference type="Proteomes" id="UP001352263">
    <property type="component" value="Unassembled WGS sequence"/>
</dbReference>
<evidence type="ECO:0000256" key="1">
    <source>
        <dbReference type="SAM" id="Phobius"/>
    </source>
</evidence>
<accession>A0ABU6JAA2</accession>
<sequence>MAFRILSICCLLLVSLLTLFVFGGYVEVEDTISLHWSAGTFDRLLFWISCGGMAVLFLGLAFRAFAARPILGITLAACIGLTLHSLATYPPNHGDAHAAPVLSRTQIELYWLLLANGMLLLAVCCEPRIRNGVRRRRMPTEAHPPSG</sequence>
<comment type="caution">
    <text evidence="2">The sequence shown here is derived from an EMBL/GenBank/DDBJ whole genome shotgun (WGS) entry which is preliminary data.</text>
</comment>
<reference evidence="2 3" key="1">
    <citation type="submission" date="2023-10" db="EMBL/GenBank/DDBJ databases">
        <title>Noviherbaspirillum sp. CPCC 100848 genome assembly.</title>
        <authorList>
            <person name="Li X.Y."/>
            <person name="Fang X.M."/>
        </authorList>
    </citation>
    <scope>NUCLEOTIDE SEQUENCE [LARGE SCALE GENOMIC DNA]</scope>
    <source>
        <strain evidence="2 3">CPCC 100848</strain>
    </source>
</reference>
<feature type="transmembrane region" description="Helical" evidence="1">
    <location>
        <begin position="44"/>
        <end position="62"/>
    </location>
</feature>
<protein>
    <submittedName>
        <fullName evidence="2">Uncharacterized protein</fullName>
    </submittedName>
</protein>
<keyword evidence="1" id="KW-0812">Transmembrane</keyword>
<organism evidence="2 3">
    <name type="scientific">Noviherbaspirillum album</name>
    <dbReference type="NCBI Taxonomy" id="3080276"/>
    <lineage>
        <taxon>Bacteria</taxon>
        <taxon>Pseudomonadati</taxon>
        <taxon>Pseudomonadota</taxon>
        <taxon>Betaproteobacteria</taxon>
        <taxon>Burkholderiales</taxon>
        <taxon>Oxalobacteraceae</taxon>
        <taxon>Noviherbaspirillum</taxon>
    </lineage>
</organism>
<name>A0ABU6JAA2_9BURK</name>
<keyword evidence="1" id="KW-0472">Membrane</keyword>
<evidence type="ECO:0000313" key="3">
    <source>
        <dbReference type="Proteomes" id="UP001352263"/>
    </source>
</evidence>
<proteinExistence type="predicted"/>